<dbReference type="SUPFAM" id="SSF103473">
    <property type="entry name" value="MFS general substrate transporter"/>
    <property type="match status" value="1"/>
</dbReference>
<dbReference type="PANTHER" id="PTHR43791:SF101">
    <property type="entry name" value="HIGH-AFFINITY NICOTINIC ACID TRANSPORTER"/>
    <property type="match status" value="1"/>
</dbReference>
<dbReference type="OrthoDB" id="2962993at2759"/>
<proteinExistence type="predicted"/>
<feature type="transmembrane region" description="Helical" evidence="7">
    <location>
        <begin position="214"/>
        <end position="236"/>
    </location>
</feature>
<dbReference type="Proteomes" id="UP000799537">
    <property type="component" value="Unassembled WGS sequence"/>
</dbReference>
<feature type="transmembrane region" description="Helical" evidence="7">
    <location>
        <begin position="409"/>
        <end position="429"/>
    </location>
</feature>
<feature type="transmembrane region" description="Helical" evidence="7">
    <location>
        <begin position="351"/>
        <end position="369"/>
    </location>
</feature>
<comment type="subcellular location">
    <subcellularLocation>
        <location evidence="1">Membrane</location>
        <topology evidence="1">Multi-pass membrane protein</topology>
    </subcellularLocation>
</comment>
<dbReference type="FunFam" id="1.20.1250.20:FF:000018">
    <property type="entry name" value="MFS transporter permease"/>
    <property type="match status" value="1"/>
</dbReference>
<sequence length="500" mass="54920">MEPTTTAHDLKTSKNDLKTPPVDETAQIDIDNGSTTTYIDPAQERKVLRKFDLFAIGLFGLFYAMANLDRSNLGNAQIAGMPEDIGLVGNQFGTATTLLYATYVPFEAPAALLPKKISPKYLMSFCAFSWGLTTLDMGFIQDYKGLYACRLLIGLFESGLIPSINVYIAMVYKKSERGKRSAVVFAFNAFSSAFGGVLAFGLTQIRGPNGFEGWRWLFIVEGLLTLLLVPLSYTLFPATPTTAWFLTAPEKHLMTLRYTQKTSHFALDEPFAWTAVVSAFTDTKWYAFWIYQFCCDVSLYGLTTFMPATVQGLGYSSVQANLMTVPVFMVSLVVFLVIAWASDRTGLRGPYLLGALTSLIIGYAILISVENLKARYFACFMAAIGIYPTTGLSLMWLQDNAAGHYKRATMVGMTLTLGNTAGVAVGQIFTTESKPRYIEGMSIALGLACVSMAMVVALMGGMAYVNGKRAKAIKKAEEEGKEIEPRPGKGDYDVHFRYSL</sequence>
<keyword evidence="4 7" id="KW-1133">Transmembrane helix</keyword>
<feature type="transmembrane region" description="Helical" evidence="7">
    <location>
        <begin position="151"/>
        <end position="170"/>
    </location>
</feature>
<keyword evidence="3 7" id="KW-0812">Transmembrane</keyword>
<protein>
    <recommendedName>
        <fullName evidence="8">Major facilitator superfamily (MFS) profile domain-containing protein</fullName>
    </recommendedName>
</protein>
<dbReference type="InterPro" id="IPR020846">
    <property type="entry name" value="MFS_dom"/>
</dbReference>
<name>A0A6A6C5D3_ZASCE</name>
<dbReference type="PANTHER" id="PTHR43791">
    <property type="entry name" value="PERMEASE-RELATED"/>
    <property type="match status" value="1"/>
</dbReference>
<dbReference type="PROSITE" id="PS50850">
    <property type="entry name" value="MFS"/>
    <property type="match status" value="1"/>
</dbReference>
<evidence type="ECO:0000256" key="3">
    <source>
        <dbReference type="ARBA" id="ARBA00022692"/>
    </source>
</evidence>
<keyword evidence="10" id="KW-1185">Reference proteome</keyword>
<keyword evidence="5 7" id="KW-0472">Membrane</keyword>
<dbReference type="GeneID" id="54571779"/>
<feature type="transmembrane region" description="Helical" evidence="7">
    <location>
        <begin position="182"/>
        <end position="202"/>
    </location>
</feature>
<reference evidence="9" key="1">
    <citation type="journal article" date="2020" name="Stud. Mycol.">
        <title>101 Dothideomycetes genomes: a test case for predicting lifestyles and emergence of pathogens.</title>
        <authorList>
            <person name="Haridas S."/>
            <person name="Albert R."/>
            <person name="Binder M."/>
            <person name="Bloem J."/>
            <person name="Labutti K."/>
            <person name="Salamov A."/>
            <person name="Andreopoulos B."/>
            <person name="Baker S."/>
            <person name="Barry K."/>
            <person name="Bills G."/>
            <person name="Bluhm B."/>
            <person name="Cannon C."/>
            <person name="Castanera R."/>
            <person name="Culley D."/>
            <person name="Daum C."/>
            <person name="Ezra D."/>
            <person name="Gonzalez J."/>
            <person name="Henrissat B."/>
            <person name="Kuo A."/>
            <person name="Liang C."/>
            <person name="Lipzen A."/>
            <person name="Lutzoni F."/>
            <person name="Magnuson J."/>
            <person name="Mondo S."/>
            <person name="Nolan M."/>
            <person name="Ohm R."/>
            <person name="Pangilinan J."/>
            <person name="Park H.-J."/>
            <person name="Ramirez L."/>
            <person name="Alfaro M."/>
            <person name="Sun H."/>
            <person name="Tritt A."/>
            <person name="Yoshinaga Y."/>
            <person name="Zwiers L.-H."/>
            <person name="Turgeon B."/>
            <person name="Goodwin S."/>
            <person name="Spatafora J."/>
            <person name="Crous P."/>
            <person name="Grigoriev I."/>
        </authorList>
    </citation>
    <scope>NUCLEOTIDE SEQUENCE</scope>
    <source>
        <strain evidence="9">ATCC 36951</strain>
    </source>
</reference>
<feature type="domain" description="Major facilitator superfamily (MFS) profile" evidence="8">
    <location>
        <begin position="55"/>
        <end position="469"/>
    </location>
</feature>
<accession>A0A6A6C5D3</accession>
<dbReference type="Pfam" id="PF07690">
    <property type="entry name" value="MFS_1"/>
    <property type="match status" value="1"/>
</dbReference>
<feature type="region of interest" description="Disordered" evidence="6">
    <location>
        <begin position="1"/>
        <end position="20"/>
    </location>
</feature>
<dbReference type="AlphaFoldDB" id="A0A6A6C5D3"/>
<dbReference type="InterPro" id="IPR036259">
    <property type="entry name" value="MFS_trans_sf"/>
</dbReference>
<dbReference type="GO" id="GO:0022857">
    <property type="term" value="F:transmembrane transporter activity"/>
    <property type="evidence" value="ECO:0007669"/>
    <property type="project" value="InterPro"/>
</dbReference>
<evidence type="ECO:0000256" key="1">
    <source>
        <dbReference type="ARBA" id="ARBA00004141"/>
    </source>
</evidence>
<keyword evidence="2" id="KW-0813">Transport</keyword>
<dbReference type="FunFam" id="1.20.1250.20:FF:000013">
    <property type="entry name" value="MFS general substrate transporter"/>
    <property type="match status" value="1"/>
</dbReference>
<organism evidence="9 10">
    <name type="scientific">Zasmidium cellare ATCC 36951</name>
    <dbReference type="NCBI Taxonomy" id="1080233"/>
    <lineage>
        <taxon>Eukaryota</taxon>
        <taxon>Fungi</taxon>
        <taxon>Dikarya</taxon>
        <taxon>Ascomycota</taxon>
        <taxon>Pezizomycotina</taxon>
        <taxon>Dothideomycetes</taxon>
        <taxon>Dothideomycetidae</taxon>
        <taxon>Mycosphaerellales</taxon>
        <taxon>Mycosphaerellaceae</taxon>
        <taxon>Zasmidium</taxon>
    </lineage>
</organism>
<evidence type="ECO:0000313" key="10">
    <source>
        <dbReference type="Proteomes" id="UP000799537"/>
    </source>
</evidence>
<evidence type="ECO:0000256" key="4">
    <source>
        <dbReference type="ARBA" id="ARBA00022989"/>
    </source>
</evidence>
<evidence type="ECO:0000256" key="5">
    <source>
        <dbReference type="ARBA" id="ARBA00023136"/>
    </source>
</evidence>
<feature type="compositionally biased region" description="Basic and acidic residues" evidence="6">
    <location>
        <begin position="8"/>
        <end position="17"/>
    </location>
</feature>
<evidence type="ECO:0000256" key="7">
    <source>
        <dbReference type="SAM" id="Phobius"/>
    </source>
</evidence>
<evidence type="ECO:0000256" key="2">
    <source>
        <dbReference type="ARBA" id="ARBA00022448"/>
    </source>
</evidence>
<dbReference type="Gene3D" id="1.20.1250.20">
    <property type="entry name" value="MFS general substrate transporter like domains"/>
    <property type="match status" value="2"/>
</dbReference>
<dbReference type="GO" id="GO:0016020">
    <property type="term" value="C:membrane"/>
    <property type="evidence" value="ECO:0007669"/>
    <property type="project" value="UniProtKB-SubCell"/>
</dbReference>
<dbReference type="InterPro" id="IPR011701">
    <property type="entry name" value="MFS"/>
</dbReference>
<feature type="transmembrane region" description="Helical" evidence="7">
    <location>
        <begin position="375"/>
        <end position="397"/>
    </location>
</feature>
<feature type="transmembrane region" description="Helical" evidence="7">
    <location>
        <begin position="121"/>
        <end position="139"/>
    </location>
</feature>
<dbReference type="EMBL" id="ML993621">
    <property type="protein sequence ID" value="KAF2161082.1"/>
    <property type="molecule type" value="Genomic_DNA"/>
</dbReference>
<evidence type="ECO:0000313" key="9">
    <source>
        <dbReference type="EMBL" id="KAF2161082.1"/>
    </source>
</evidence>
<feature type="transmembrane region" description="Helical" evidence="7">
    <location>
        <begin position="441"/>
        <end position="465"/>
    </location>
</feature>
<evidence type="ECO:0000259" key="8">
    <source>
        <dbReference type="PROSITE" id="PS50850"/>
    </source>
</evidence>
<evidence type="ECO:0000256" key="6">
    <source>
        <dbReference type="SAM" id="MobiDB-lite"/>
    </source>
</evidence>
<feature type="transmembrane region" description="Helical" evidence="7">
    <location>
        <begin position="51"/>
        <end position="68"/>
    </location>
</feature>
<gene>
    <name evidence="9" type="ORF">M409DRAFT_69950</name>
</gene>
<feature type="transmembrane region" description="Helical" evidence="7">
    <location>
        <begin position="320"/>
        <end position="339"/>
    </location>
</feature>
<dbReference type="RefSeq" id="XP_033661971.1">
    <property type="nucleotide sequence ID" value="XM_033818507.1"/>
</dbReference>